<accession>A0A0F9F6V9</accession>
<keyword evidence="1" id="KW-1133">Transmembrane helix</keyword>
<sequence length="60" mass="6753">PTVISIIGGFTFFVIGGFVGYRRGWIDAMNKYIGDVNEPPQLKARIAELEHSLEKKNDRS</sequence>
<proteinExistence type="predicted"/>
<keyword evidence="1" id="KW-0812">Transmembrane</keyword>
<dbReference type="EMBL" id="LAZR01022356">
    <property type="protein sequence ID" value="KKL82139.1"/>
    <property type="molecule type" value="Genomic_DNA"/>
</dbReference>
<dbReference type="AlphaFoldDB" id="A0A0F9F6V9"/>
<evidence type="ECO:0000256" key="1">
    <source>
        <dbReference type="SAM" id="Phobius"/>
    </source>
</evidence>
<protein>
    <submittedName>
        <fullName evidence="2">Uncharacterized protein</fullName>
    </submittedName>
</protein>
<feature type="transmembrane region" description="Helical" evidence="1">
    <location>
        <begin position="6"/>
        <end position="21"/>
    </location>
</feature>
<name>A0A0F9F6V9_9ZZZZ</name>
<feature type="non-terminal residue" evidence="2">
    <location>
        <position position="1"/>
    </location>
</feature>
<gene>
    <name evidence="2" type="ORF">LCGC14_1987710</name>
</gene>
<reference evidence="2" key="1">
    <citation type="journal article" date="2015" name="Nature">
        <title>Complex archaea that bridge the gap between prokaryotes and eukaryotes.</title>
        <authorList>
            <person name="Spang A."/>
            <person name="Saw J.H."/>
            <person name="Jorgensen S.L."/>
            <person name="Zaremba-Niedzwiedzka K."/>
            <person name="Martijn J."/>
            <person name="Lind A.E."/>
            <person name="van Eijk R."/>
            <person name="Schleper C."/>
            <person name="Guy L."/>
            <person name="Ettema T.J."/>
        </authorList>
    </citation>
    <scope>NUCLEOTIDE SEQUENCE</scope>
</reference>
<organism evidence="2">
    <name type="scientific">marine sediment metagenome</name>
    <dbReference type="NCBI Taxonomy" id="412755"/>
    <lineage>
        <taxon>unclassified sequences</taxon>
        <taxon>metagenomes</taxon>
        <taxon>ecological metagenomes</taxon>
    </lineage>
</organism>
<keyword evidence="1" id="KW-0472">Membrane</keyword>
<comment type="caution">
    <text evidence="2">The sequence shown here is derived from an EMBL/GenBank/DDBJ whole genome shotgun (WGS) entry which is preliminary data.</text>
</comment>
<evidence type="ECO:0000313" key="2">
    <source>
        <dbReference type="EMBL" id="KKL82139.1"/>
    </source>
</evidence>